<feature type="region of interest" description="Disordered" evidence="1">
    <location>
        <begin position="37"/>
        <end position="70"/>
    </location>
</feature>
<organism evidence="2">
    <name type="scientific">Rhizophora mucronata</name>
    <name type="common">Asiatic mangrove</name>
    <dbReference type="NCBI Taxonomy" id="61149"/>
    <lineage>
        <taxon>Eukaryota</taxon>
        <taxon>Viridiplantae</taxon>
        <taxon>Streptophyta</taxon>
        <taxon>Embryophyta</taxon>
        <taxon>Tracheophyta</taxon>
        <taxon>Spermatophyta</taxon>
        <taxon>Magnoliopsida</taxon>
        <taxon>eudicotyledons</taxon>
        <taxon>Gunneridae</taxon>
        <taxon>Pentapetalae</taxon>
        <taxon>rosids</taxon>
        <taxon>fabids</taxon>
        <taxon>Malpighiales</taxon>
        <taxon>Rhizophoraceae</taxon>
        <taxon>Rhizophora</taxon>
    </lineage>
</organism>
<dbReference type="AlphaFoldDB" id="A0A2P2JX00"/>
<accession>A0A2P2JX00</accession>
<dbReference type="EMBL" id="GGEC01017516">
    <property type="protein sequence ID" value="MBW97999.1"/>
    <property type="molecule type" value="Transcribed_RNA"/>
</dbReference>
<evidence type="ECO:0000313" key="2">
    <source>
        <dbReference type="EMBL" id="MBW97999.1"/>
    </source>
</evidence>
<evidence type="ECO:0000256" key="1">
    <source>
        <dbReference type="SAM" id="MobiDB-lite"/>
    </source>
</evidence>
<sequence>MVPALSAAALTASKSLTSVAKTATSIPEESRIDCLASSSDRARMETRAPSAAARRARASPMPLDPPVMNT</sequence>
<name>A0A2P2JX00_RHIMU</name>
<reference evidence="2" key="1">
    <citation type="submission" date="2018-02" db="EMBL/GenBank/DDBJ databases">
        <title>Rhizophora mucronata_Transcriptome.</title>
        <authorList>
            <person name="Meera S.P."/>
            <person name="Sreeshan A."/>
            <person name="Augustine A."/>
        </authorList>
    </citation>
    <scope>NUCLEOTIDE SEQUENCE</scope>
    <source>
        <tissue evidence="2">Leaf</tissue>
    </source>
</reference>
<protein>
    <submittedName>
        <fullName evidence="2">3-dehydrosphinganine reductase TSC10A-like isoform X1</fullName>
    </submittedName>
</protein>
<proteinExistence type="predicted"/>